<dbReference type="Proteomes" id="UP000253507">
    <property type="component" value="Unassembled WGS sequence"/>
</dbReference>
<evidence type="ECO:0000313" key="2">
    <source>
        <dbReference type="EMBL" id="RCG25281.1"/>
    </source>
</evidence>
<dbReference type="GO" id="GO:0006351">
    <property type="term" value="P:DNA-templated transcription"/>
    <property type="evidence" value="ECO:0007669"/>
    <property type="project" value="TreeGrafter"/>
</dbReference>
<accession>A0A367F4R9</accession>
<evidence type="ECO:0000313" key="3">
    <source>
        <dbReference type="Proteomes" id="UP000253507"/>
    </source>
</evidence>
<dbReference type="PANTHER" id="PTHR30537:SF74">
    <property type="entry name" value="HTH-TYPE TRANSCRIPTIONAL REGULATOR TRPI"/>
    <property type="match status" value="1"/>
</dbReference>
<proteinExistence type="inferred from homology"/>
<dbReference type="Gene3D" id="3.40.190.10">
    <property type="entry name" value="Periplasmic binding protein-like II"/>
    <property type="match status" value="1"/>
</dbReference>
<dbReference type="GO" id="GO:0043565">
    <property type="term" value="F:sequence-specific DNA binding"/>
    <property type="evidence" value="ECO:0007669"/>
    <property type="project" value="TreeGrafter"/>
</dbReference>
<organism evidence="2 3">
    <name type="scientific">Streptomyces reniochalinae</name>
    <dbReference type="NCBI Taxonomy" id="2250578"/>
    <lineage>
        <taxon>Bacteria</taxon>
        <taxon>Bacillati</taxon>
        <taxon>Actinomycetota</taxon>
        <taxon>Actinomycetes</taxon>
        <taxon>Kitasatosporales</taxon>
        <taxon>Streptomycetaceae</taxon>
        <taxon>Streptomyces</taxon>
    </lineage>
</organism>
<dbReference type="InterPro" id="IPR058163">
    <property type="entry name" value="LysR-type_TF_proteobact-type"/>
</dbReference>
<protein>
    <submittedName>
        <fullName evidence="2">Uncharacterized protein</fullName>
    </submittedName>
</protein>
<comment type="caution">
    <text evidence="2">The sequence shown here is derived from an EMBL/GenBank/DDBJ whole genome shotgun (WGS) entry which is preliminary data.</text>
</comment>
<name>A0A367F4R9_9ACTN</name>
<gene>
    <name evidence="2" type="ORF">DQ392_01990</name>
</gene>
<keyword evidence="3" id="KW-1185">Reference proteome</keyword>
<dbReference type="AlphaFoldDB" id="A0A367F4R9"/>
<sequence>MDRLGCFAATTTEVRMPNQWYQQMKALESWWRTALRDRETKRPQTTRDGPLLKQSVTEMFDILEARLSRLRGPTSCAVCFAVQPSVAESWFVPRLGNMQAAVAPTGLHLTTFDSEPELADIDHDMSVCFGDGPSPRLYSEPLDTEPVFPSLLVSSPTSSA</sequence>
<reference evidence="2 3" key="1">
    <citation type="submission" date="2018-06" db="EMBL/GenBank/DDBJ databases">
        <title>Streptomyces reniochalinae sp. nov. and Streptomyces diacarnus sp. nov. from marine sponges.</title>
        <authorList>
            <person name="Li L."/>
        </authorList>
    </citation>
    <scope>NUCLEOTIDE SEQUENCE [LARGE SCALE GENOMIC DNA]</scope>
    <source>
        <strain evidence="2 3">LHW50302</strain>
    </source>
</reference>
<dbReference type="GO" id="GO:0003700">
    <property type="term" value="F:DNA-binding transcription factor activity"/>
    <property type="evidence" value="ECO:0007669"/>
    <property type="project" value="TreeGrafter"/>
</dbReference>
<comment type="similarity">
    <text evidence="1">Belongs to the LysR transcriptional regulatory family.</text>
</comment>
<dbReference type="EMBL" id="QOIM01000018">
    <property type="protein sequence ID" value="RCG25281.1"/>
    <property type="molecule type" value="Genomic_DNA"/>
</dbReference>
<dbReference type="PANTHER" id="PTHR30537">
    <property type="entry name" value="HTH-TYPE TRANSCRIPTIONAL REGULATOR"/>
    <property type="match status" value="1"/>
</dbReference>
<evidence type="ECO:0000256" key="1">
    <source>
        <dbReference type="ARBA" id="ARBA00009437"/>
    </source>
</evidence>